<gene>
    <name evidence="1" type="ORF">K457DRAFT_894271</name>
</gene>
<reference evidence="1 2" key="1">
    <citation type="submission" date="2016-05" db="EMBL/GenBank/DDBJ databases">
        <title>Genome sequencing reveals origins of a unique bacterial endosymbiosis in the earliest lineages of terrestrial Fungi.</title>
        <authorList>
            <consortium name="DOE Joint Genome Institute"/>
            <person name="Uehling J."/>
            <person name="Gryganskyi A."/>
            <person name="Hameed K."/>
            <person name="Tschaplinski T."/>
            <person name="Misztal P."/>
            <person name="Wu S."/>
            <person name="Desiro A."/>
            <person name="Vande Pol N."/>
            <person name="Du Z.-Y."/>
            <person name="Zienkiewicz A."/>
            <person name="Zienkiewicz K."/>
            <person name="Morin E."/>
            <person name="Tisserant E."/>
            <person name="Splivallo R."/>
            <person name="Hainaut M."/>
            <person name="Henrissat B."/>
            <person name="Ohm R."/>
            <person name="Kuo A."/>
            <person name="Yan J."/>
            <person name="Lipzen A."/>
            <person name="Nolan M."/>
            <person name="Labutti K."/>
            <person name="Barry K."/>
            <person name="Goldstein A."/>
            <person name="Labbe J."/>
            <person name="Schadt C."/>
            <person name="Tuskan G."/>
            <person name="Grigoriev I."/>
            <person name="Martin F."/>
            <person name="Vilgalys R."/>
            <person name="Bonito G."/>
        </authorList>
    </citation>
    <scope>NUCLEOTIDE SEQUENCE [LARGE SCALE GENOMIC DNA]</scope>
    <source>
        <strain evidence="1 2">AG-77</strain>
    </source>
</reference>
<accession>A0A197KHU7</accession>
<dbReference type="Proteomes" id="UP000078512">
    <property type="component" value="Unassembled WGS sequence"/>
</dbReference>
<evidence type="ECO:0000313" key="2">
    <source>
        <dbReference type="Proteomes" id="UP000078512"/>
    </source>
</evidence>
<dbReference type="AlphaFoldDB" id="A0A197KHU7"/>
<protein>
    <submittedName>
        <fullName evidence="1">Uncharacterized protein</fullName>
    </submittedName>
</protein>
<proteinExistence type="predicted"/>
<evidence type="ECO:0000313" key="1">
    <source>
        <dbReference type="EMBL" id="OAQ35919.1"/>
    </source>
</evidence>
<keyword evidence="2" id="KW-1185">Reference proteome</keyword>
<sequence>MIWLAGGLKGDLTEAGMMPLEGGIHSNHKGVFTELDVRTLVTPTPLHILEQYSSLEHKVKVDEASEEQWESFSIRLEQVLVAKMTQGSTGINIIETDTSNPREAPILAENMIDFAWDNLTAAIMDVALETLPRKRVGKQSMAYRTNVQNYRRGRCHGELLRLSHVWFVNPNCPPQGKERRQMAAHETICKVWNNVKTELPETRIAEPLELQAERIEWEQWRNTVKNEWNEQQRIRRNEERKQKTKAIVAAVVFRIFERVVEVVVLLPIAIAQAVESSTATAPSTATSDLA</sequence>
<dbReference type="EMBL" id="KV442013">
    <property type="protein sequence ID" value="OAQ35919.1"/>
    <property type="molecule type" value="Genomic_DNA"/>
</dbReference>
<name>A0A197KHU7_9FUNG</name>
<organism evidence="1 2">
    <name type="scientific">Linnemannia elongata AG-77</name>
    <dbReference type="NCBI Taxonomy" id="1314771"/>
    <lineage>
        <taxon>Eukaryota</taxon>
        <taxon>Fungi</taxon>
        <taxon>Fungi incertae sedis</taxon>
        <taxon>Mucoromycota</taxon>
        <taxon>Mortierellomycotina</taxon>
        <taxon>Mortierellomycetes</taxon>
        <taxon>Mortierellales</taxon>
        <taxon>Mortierellaceae</taxon>
        <taxon>Linnemannia</taxon>
    </lineage>
</organism>
<dbReference type="OrthoDB" id="2411210at2759"/>